<keyword evidence="4" id="KW-1185">Reference proteome</keyword>
<feature type="transmembrane region" description="Helical" evidence="1">
    <location>
        <begin position="89"/>
        <end position="111"/>
    </location>
</feature>
<protein>
    <recommendedName>
        <fullName evidence="2">PTS EIIC type-1 domain-containing protein</fullName>
    </recommendedName>
</protein>
<dbReference type="GO" id="GO:0009401">
    <property type="term" value="P:phosphoenolpyruvate-dependent sugar phosphotransferase system"/>
    <property type="evidence" value="ECO:0007669"/>
    <property type="project" value="TreeGrafter"/>
</dbReference>
<evidence type="ECO:0000259" key="2">
    <source>
        <dbReference type="PROSITE" id="PS51103"/>
    </source>
</evidence>
<feature type="domain" description="PTS EIIC type-1" evidence="2">
    <location>
        <begin position="1"/>
        <end position="170"/>
    </location>
</feature>
<name>A0A6G7WGF4_9LACT</name>
<keyword evidence="1" id="KW-0812">Transmembrane</keyword>
<proteinExistence type="predicted"/>
<sequence length="170" mass="17821">MFIIMAGGHYALIPIATQNLAQVGFDNLMMTGLLPGNMAMAGAAFAIAMRTKSNGYKQYSISAAVTALLGVSQPALYGVAIPIKKAMTAIIIGGFIGGLYAGIVGVKGFALSDPGLAALPAYISPDGSWGNFINTLITMVIAFGMTFAFTYFGSYEELSQEEIEEITVNQ</sequence>
<feature type="transmembrane region" description="Helical" evidence="1">
    <location>
        <begin position="28"/>
        <end position="49"/>
    </location>
</feature>
<keyword evidence="1" id="KW-0472">Membrane</keyword>
<dbReference type="GO" id="GO:0015771">
    <property type="term" value="P:trehalose transport"/>
    <property type="evidence" value="ECO:0007669"/>
    <property type="project" value="TreeGrafter"/>
</dbReference>
<dbReference type="InterPro" id="IPR013013">
    <property type="entry name" value="PTS_EIIC_1"/>
</dbReference>
<evidence type="ECO:0000256" key="1">
    <source>
        <dbReference type="SAM" id="Phobius"/>
    </source>
</evidence>
<dbReference type="GO" id="GO:0090589">
    <property type="term" value="F:protein-phosphocysteine-trehalose phosphotransferase system transporter activity"/>
    <property type="evidence" value="ECO:0007669"/>
    <property type="project" value="TreeGrafter"/>
</dbReference>
<evidence type="ECO:0000313" key="3">
    <source>
        <dbReference type="EMBL" id="QIK51344.1"/>
    </source>
</evidence>
<dbReference type="EMBL" id="CP049889">
    <property type="protein sequence ID" value="QIK51344.1"/>
    <property type="molecule type" value="Genomic_DNA"/>
</dbReference>
<reference evidence="3 4" key="1">
    <citation type="journal article" date="2017" name="Int. J. Syst. Evol. Microbiol.">
        <title>Jeotgalibaca porci sp. nov. and Jeotgalibaca arthritidis sp. nov., isolated from pigs, and emended description of the genus Jeotgalibaca.</title>
        <authorList>
            <person name="Zamora L."/>
            <person name="Perez-Sancho M."/>
            <person name="Dominguez L."/>
            <person name="Fernandez-Garayzabal J.F."/>
            <person name="Vela A.I."/>
        </authorList>
    </citation>
    <scope>NUCLEOTIDE SEQUENCE [LARGE SCALE GENOMIC DNA]</scope>
    <source>
        <strain evidence="3 4">CCUG 69148</strain>
    </source>
</reference>
<dbReference type="PROSITE" id="PS51103">
    <property type="entry name" value="PTS_EIIC_TYPE_1"/>
    <property type="match status" value="1"/>
</dbReference>
<feature type="transmembrane region" description="Helical" evidence="1">
    <location>
        <begin position="61"/>
        <end position="83"/>
    </location>
</feature>
<dbReference type="Proteomes" id="UP000501830">
    <property type="component" value="Chromosome"/>
</dbReference>
<gene>
    <name evidence="3" type="ORF">G7058_04295</name>
</gene>
<keyword evidence="1" id="KW-1133">Transmembrane helix</keyword>
<organism evidence="3 4">
    <name type="scientific">Jeotgalibaca porci</name>
    <dbReference type="NCBI Taxonomy" id="1868793"/>
    <lineage>
        <taxon>Bacteria</taxon>
        <taxon>Bacillati</taxon>
        <taxon>Bacillota</taxon>
        <taxon>Bacilli</taxon>
        <taxon>Lactobacillales</taxon>
        <taxon>Carnobacteriaceae</taxon>
        <taxon>Jeotgalibaca</taxon>
    </lineage>
</organism>
<evidence type="ECO:0000313" key="4">
    <source>
        <dbReference type="Proteomes" id="UP000501830"/>
    </source>
</evidence>
<dbReference type="PANTHER" id="PTHR30175">
    <property type="entry name" value="PHOSPHOTRANSFERASE SYSTEM TRANSPORT PROTEIN"/>
    <property type="match status" value="1"/>
</dbReference>
<dbReference type="AlphaFoldDB" id="A0A6G7WGF4"/>
<dbReference type="PANTHER" id="PTHR30175:SF1">
    <property type="entry name" value="PTS SYSTEM ARBUTIN-, CELLOBIOSE-, AND SALICIN-SPECIFIC EIIBC COMPONENT-RELATED"/>
    <property type="match status" value="1"/>
</dbReference>
<dbReference type="InterPro" id="IPR050558">
    <property type="entry name" value="PTS_Sugar-Specific_Components"/>
</dbReference>
<feature type="transmembrane region" description="Helical" evidence="1">
    <location>
        <begin position="132"/>
        <end position="152"/>
    </location>
</feature>
<dbReference type="KEGG" id="jpo:G7058_04295"/>
<accession>A0A6G7WGF4</accession>
<dbReference type="GO" id="GO:0005886">
    <property type="term" value="C:plasma membrane"/>
    <property type="evidence" value="ECO:0007669"/>
    <property type="project" value="TreeGrafter"/>
</dbReference>